<sequence>MLILITHIKKLFTCKITLKRKKLIEAAPPPDVIAAFEKYAEGGPQMTAEQLHRFLVDAQGQGGAKVSDAEEILLQGLQKRHHMAKFRKHALTLDDFHHYLFSANLNLSIDNKASLAFTSLVIATIPTLFQQKL</sequence>
<dbReference type="FunFam" id="1.10.238.10:FF:000254">
    <property type="entry name" value="Phosphoinositide phospholipase C"/>
    <property type="match status" value="1"/>
</dbReference>
<dbReference type="InterPro" id="IPR011992">
    <property type="entry name" value="EF-hand-dom_pair"/>
</dbReference>
<name>A0A5D2UA41_GOSMU</name>
<protein>
    <recommendedName>
        <fullName evidence="1">Phosphoinositide-specific phospholipase C EF-hand-like domain-containing protein</fullName>
    </recommendedName>
</protein>
<gene>
    <name evidence="2" type="ORF">E1A91_D07G202700v1</name>
</gene>
<dbReference type="SUPFAM" id="SSF47473">
    <property type="entry name" value="EF-hand"/>
    <property type="match status" value="1"/>
</dbReference>
<dbReference type="Proteomes" id="UP000323597">
    <property type="component" value="Chromosome D07"/>
</dbReference>
<dbReference type="EMBL" id="CM017655">
    <property type="protein sequence ID" value="TYI74481.1"/>
    <property type="molecule type" value="Genomic_DNA"/>
</dbReference>
<dbReference type="Gene3D" id="1.10.238.10">
    <property type="entry name" value="EF-hand"/>
    <property type="match status" value="1"/>
</dbReference>
<dbReference type="InterPro" id="IPR015359">
    <property type="entry name" value="PLC_EF-hand-like"/>
</dbReference>
<accession>A0A5D2UA41</accession>
<evidence type="ECO:0000313" key="3">
    <source>
        <dbReference type="Proteomes" id="UP000323597"/>
    </source>
</evidence>
<feature type="domain" description="Phosphoinositide-specific phospholipase C EF-hand-like" evidence="1">
    <location>
        <begin position="31"/>
        <end position="106"/>
    </location>
</feature>
<reference evidence="2 3" key="1">
    <citation type="submission" date="2019-07" db="EMBL/GenBank/DDBJ databases">
        <title>WGS assembly of Gossypium mustelinum.</title>
        <authorList>
            <person name="Chen Z.J."/>
            <person name="Sreedasyam A."/>
            <person name="Ando A."/>
            <person name="Song Q."/>
            <person name="De L."/>
            <person name="Hulse-Kemp A."/>
            <person name="Ding M."/>
            <person name="Ye W."/>
            <person name="Kirkbride R."/>
            <person name="Jenkins J."/>
            <person name="Plott C."/>
            <person name="Lovell J."/>
            <person name="Lin Y.-M."/>
            <person name="Vaughn R."/>
            <person name="Liu B."/>
            <person name="Li W."/>
            <person name="Simpson S."/>
            <person name="Scheffler B."/>
            <person name="Saski C."/>
            <person name="Grover C."/>
            <person name="Hu G."/>
            <person name="Conover J."/>
            <person name="Carlson J."/>
            <person name="Shu S."/>
            <person name="Boston L."/>
            <person name="Williams M."/>
            <person name="Peterson D."/>
            <person name="Mcgee K."/>
            <person name="Jones D."/>
            <person name="Wendel J."/>
            <person name="Stelly D."/>
            <person name="Grimwood J."/>
            <person name="Schmutz J."/>
        </authorList>
    </citation>
    <scope>NUCLEOTIDE SEQUENCE [LARGE SCALE GENOMIC DNA]</scope>
    <source>
        <strain evidence="2">1408120.09</strain>
    </source>
</reference>
<dbReference type="AlphaFoldDB" id="A0A5D2UA41"/>
<proteinExistence type="predicted"/>
<dbReference type="Pfam" id="PF09279">
    <property type="entry name" value="EF-hand_like"/>
    <property type="match status" value="1"/>
</dbReference>
<evidence type="ECO:0000259" key="1">
    <source>
        <dbReference type="Pfam" id="PF09279"/>
    </source>
</evidence>
<evidence type="ECO:0000313" key="2">
    <source>
        <dbReference type="EMBL" id="TYI74481.1"/>
    </source>
</evidence>
<organism evidence="2 3">
    <name type="scientific">Gossypium mustelinum</name>
    <name type="common">Cotton</name>
    <name type="synonym">Gossypium caicoense</name>
    <dbReference type="NCBI Taxonomy" id="34275"/>
    <lineage>
        <taxon>Eukaryota</taxon>
        <taxon>Viridiplantae</taxon>
        <taxon>Streptophyta</taxon>
        <taxon>Embryophyta</taxon>
        <taxon>Tracheophyta</taxon>
        <taxon>Spermatophyta</taxon>
        <taxon>Magnoliopsida</taxon>
        <taxon>eudicotyledons</taxon>
        <taxon>Gunneridae</taxon>
        <taxon>Pentapetalae</taxon>
        <taxon>rosids</taxon>
        <taxon>malvids</taxon>
        <taxon>Malvales</taxon>
        <taxon>Malvaceae</taxon>
        <taxon>Malvoideae</taxon>
        <taxon>Gossypium</taxon>
    </lineage>
</organism>
<keyword evidence="3" id="KW-1185">Reference proteome</keyword>